<keyword evidence="2" id="KW-0472">Membrane</keyword>
<feature type="transmembrane region" description="Helical" evidence="2">
    <location>
        <begin position="199"/>
        <end position="221"/>
    </location>
</feature>
<keyword evidence="5" id="KW-1185">Reference proteome</keyword>
<dbReference type="PANTHER" id="PTHR22911:SF76">
    <property type="entry name" value="EAMA DOMAIN-CONTAINING PROTEIN"/>
    <property type="match status" value="1"/>
</dbReference>
<feature type="transmembrane region" description="Helical" evidence="2">
    <location>
        <begin position="262"/>
        <end position="282"/>
    </location>
</feature>
<dbReference type="RefSeq" id="WP_264842474.1">
    <property type="nucleotide sequence ID" value="NZ_AP025628.1"/>
</dbReference>
<feature type="transmembrane region" description="Helical" evidence="2">
    <location>
        <begin position="144"/>
        <end position="163"/>
    </location>
</feature>
<evidence type="ECO:0000256" key="1">
    <source>
        <dbReference type="ARBA" id="ARBA00007362"/>
    </source>
</evidence>
<evidence type="ECO:0000313" key="5">
    <source>
        <dbReference type="Proteomes" id="UP001163687"/>
    </source>
</evidence>
<evidence type="ECO:0000259" key="3">
    <source>
        <dbReference type="Pfam" id="PF00892"/>
    </source>
</evidence>
<comment type="similarity">
    <text evidence="1">Belongs to the EamA transporter family.</text>
</comment>
<proteinExistence type="inferred from homology"/>
<accession>A0AA35G988</accession>
<dbReference type="Pfam" id="PF00892">
    <property type="entry name" value="EamA"/>
    <property type="match status" value="2"/>
</dbReference>
<feature type="transmembrane region" description="Helical" evidence="2">
    <location>
        <begin position="114"/>
        <end position="137"/>
    </location>
</feature>
<dbReference type="PANTHER" id="PTHR22911">
    <property type="entry name" value="ACYL-MALONYL CONDENSING ENZYME-RELATED"/>
    <property type="match status" value="1"/>
</dbReference>
<evidence type="ECO:0000313" key="4">
    <source>
        <dbReference type="EMBL" id="BDG61851.1"/>
    </source>
</evidence>
<feature type="transmembrane region" description="Helical" evidence="2">
    <location>
        <begin position="58"/>
        <end position="76"/>
    </location>
</feature>
<dbReference type="Proteomes" id="UP001163687">
    <property type="component" value="Chromosome"/>
</dbReference>
<sequence length="313" mass="31652">MGGLGGARPGGSPEREAPPVGAVAPETLAHLALILAVLAAASSSIWVRLSGAPAVAKAFWRLAFSIPLVLAPVLLRRRPVAWPRGRDLGLAVASGAFLAAHFATWIASLDYTSVASSTVLVSTHPFLVTAIAARVLGERTPARALAGVALAVAGGALIAWGDWGGGRAVLYGDLLALAGAATFAGYVTLGRVLRRRLDVVGYAATVYGVAAAVLLGVGLLAGVPLAGFAAADWAVFLALAVFPTLLGHTVMNWALGYVRAGLVSVSVLGEPLAGAVLAWFILGDRPGPLVLLGGAVILAGIAWFVRAAQTRGG</sequence>
<dbReference type="EMBL" id="AP025628">
    <property type="protein sequence ID" value="BDG61851.1"/>
    <property type="molecule type" value="Genomic_DNA"/>
</dbReference>
<keyword evidence="2" id="KW-1133">Transmembrane helix</keyword>
<dbReference type="AlphaFoldDB" id="A0AA35G988"/>
<organism evidence="4 5">
    <name type="scientific">Caldinitratiruptor microaerophilus</name>
    <dbReference type="NCBI Taxonomy" id="671077"/>
    <lineage>
        <taxon>Bacteria</taxon>
        <taxon>Bacillati</taxon>
        <taxon>Bacillota</taxon>
        <taxon>Clostridia</taxon>
        <taxon>Eubacteriales</taxon>
        <taxon>Symbiobacteriaceae</taxon>
        <taxon>Caldinitratiruptor</taxon>
    </lineage>
</organism>
<feature type="domain" description="EamA" evidence="3">
    <location>
        <begin position="29"/>
        <end position="159"/>
    </location>
</feature>
<evidence type="ECO:0000256" key="2">
    <source>
        <dbReference type="SAM" id="Phobius"/>
    </source>
</evidence>
<dbReference type="InterPro" id="IPR000620">
    <property type="entry name" value="EamA_dom"/>
</dbReference>
<feature type="transmembrane region" description="Helical" evidence="2">
    <location>
        <begin position="169"/>
        <end position="187"/>
    </location>
</feature>
<feature type="transmembrane region" description="Helical" evidence="2">
    <location>
        <begin position="288"/>
        <end position="305"/>
    </location>
</feature>
<dbReference type="InterPro" id="IPR037185">
    <property type="entry name" value="EmrE-like"/>
</dbReference>
<gene>
    <name evidence="4" type="ORF">caldi_29410</name>
</gene>
<dbReference type="SUPFAM" id="SSF103481">
    <property type="entry name" value="Multidrug resistance efflux transporter EmrE"/>
    <property type="match status" value="2"/>
</dbReference>
<dbReference type="GO" id="GO:0016020">
    <property type="term" value="C:membrane"/>
    <property type="evidence" value="ECO:0007669"/>
    <property type="project" value="InterPro"/>
</dbReference>
<feature type="domain" description="EamA" evidence="3">
    <location>
        <begin position="171"/>
        <end position="305"/>
    </location>
</feature>
<dbReference type="KEGG" id="cmic:caldi_29410"/>
<feature type="transmembrane region" description="Helical" evidence="2">
    <location>
        <begin position="233"/>
        <end position="255"/>
    </location>
</feature>
<feature type="transmembrane region" description="Helical" evidence="2">
    <location>
        <begin position="88"/>
        <end position="108"/>
    </location>
</feature>
<keyword evidence="2" id="KW-0812">Transmembrane</keyword>
<name>A0AA35G988_9FIRM</name>
<reference evidence="4" key="1">
    <citation type="submission" date="2022-03" db="EMBL/GenBank/DDBJ databases">
        <title>Complete genome sequence of Caldinitratiruptor microaerophilus.</title>
        <authorList>
            <person name="Mukaiyama R."/>
            <person name="Nishiyama T."/>
            <person name="Ueda K."/>
        </authorList>
    </citation>
    <scope>NUCLEOTIDE SEQUENCE</scope>
    <source>
        <strain evidence="4">JCM 16183</strain>
    </source>
</reference>
<protein>
    <submittedName>
        <fullName evidence="4">Membrane protein</fullName>
    </submittedName>
</protein>